<dbReference type="SUPFAM" id="SSF46785">
    <property type="entry name" value="Winged helix' DNA-binding domain"/>
    <property type="match status" value="1"/>
</dbReference>
<reference evidence="2" key="1">
    <citation type="submission" date="2022-12" db="EMBL/GenBank/DDBJ databases">
        <title>New Phytohabitans aurantiacus sp. RD004123 nov., an actinomycete isolated from soil.</title>
        <authorList>
            <person name="Triningsih D.W."/>
            <person name="Harunari E."/>
            <person name="Igarashi Y."/>
        </authorList>
    </citation>
    <scope>NUCLEOTIDE SEQUENCE</scope>
    <source>
        <strain evidence="2">RD004123</strain>
    </source>
</reference>
<dbReference type="RefSeq" id="WP_281896364.1">
    <property type="nucleotide sequence ID" value="NZ_BSDI01000013.1"/>
</dbReference>
<proteinExistence type="predicted"/>
<evidence type="ECO:0000313" key="2">
    <source>
        <dbReference type="EMBL" id="GLH97960.1"/>
    </source>
</evidence>
<dbReference type="EMBL" id="BSDI01000013">
    <property type="protein sequence ID" value="GLH97960.1"/>
    <property type="molecule type" value="Genomic_DNA"/>
</dbReference>
<dbReference type="InterPro" id="IPR001845">
    <property type="entry name" value="HTH_ArsR_DNA-bd_dom"/>
</dbReference>
<accession>A0ABQ5QTP1</accession>
<dbReference type="CDD" id="cd00090">
    <property type="entry name" value="HTH_ARSR"/>
    <property type="match status" value="1"/>
</dbReference>
<protein>
    <submittedName>
        <fullName evidence="2">Transcriptional regulator</fullName>
    </submittedName>
</protein>
<dbReference type="Pfam" id="PF12840">
    <property type="entry name" value="HTH_20"/>
    <property type="match status" value="1"/>
</dbReference>
<dbReference type="Proteomes" id="UP001144280">
    <property type="component" value="Unassembled WGS sequence"/>
</dbReference>
<organism evidence="2 3">
    <name type="scientific">Phytohabitans aurantiacus</name>
    <dbReference type="NCBI Taxonomy" id="3016789"/>
    <lineage>
        <taxon>Bacteria</taxon>
        <taxon>Bacillati</taxon>
        <taxon>Actinomycetota</taxon>
        <taxon>Actinomycetes</taxon>
        <taxon>Micromonosporales</taxon>
        <taxon>Micromonosporaceae</taxon>
    </lineage>
</organism>
<name>A0ABQ5QTP1_9ACTN</name>
<dbReference type="Gene3D" id="1.10.10.10">
    <property type="entry name" value="Winged helix-like DNA-binding domain superfamily/Winged helix DNA-binding domain"/>
    <property type="match status" value="1"/>
</dbReference>
<dbReference type="InterPro" id="IPR036390">
    <property type="entry name" value="WH_DNA-bd_sf"/>
</dbReference>
<dbReference type="SMART" id="SM00418">
    <property type="entry name" value="HTH_ARSR"/>
    <property type="match status" value="1"/>
</dbReference>
<dbReference type="InterPro" id="IPR036388">
    <property type="entry name" value="WH-like_DNA-bd_sf"/>
</dbReference>
<gene>
    <name evidence="2" type="ORF">Pa4123_32350</name>
</gene>
<dbReference type="InterPro" id="IPR011991">
    <property type="entry name" value="ArsR-like_HTH"/>
</dbReference>
<evidence type="ECO:0000313" key="3">
    <source>
        <dbReference type="Proteomes" id="UP001144280"/>
    </source>
</evidence>
<feature type="domain" description="HTH arsR-type" evidence="1">
    <location>
        <begin position="11"/>
        <end position="91"/>
    </location>
</feature>
<sequence length="193" mass="21433">MSADQIRLDPKSLRGVAHPLRVRILGLLRQDGPATSTTLADRLGLSTGATSYHLRQLAAYGFVVEDTDRGVGRERWWKAAHQRTILEPETVMAAPADAEAYLRAVAASYADEIDRWLGERPALPEEWRNGSTLSNWTLRLTPAEAEALRRELTLLAERYRRFDAPDAPANARPVTLQVQLMPFAGSEADGDDE</sequence>
<comment type="caution">
    <text evidence="2">The sequence shown here is derived from an EMBL/GenBank/DDBJ whole genome shotgun (WGS) entry which is preliminary data.</text>
</comment>
<evidence type="ECO:0000259" key="1">
    <source>
        <dbReference type="SMART" id="SM00418"/>
    </source>
</evidence>
<keyword evidence="3" id="KW-1185">Reference proteome</keyword>